<comment type="caution">
    <text evidence="1">The sequence shown here is derived from an EMBL/GenBank/DDBJ whole genome shotgun (WGS) entry which is preliminary data.</text>
</comment>
<evidence type="ECO:0000313" key="1">
    <source>
        <dbReference type="EMBL" id="GAH37885.1"/>
    </source>
</evidence>
<accession>X1FZA1</accession>
<dbReference type="EMBL" id="BARU01012167">
    <property type="protein sequence ID" value="GAH37885.1"/>
    <property type="molecule type" value="Genomic_DNA"/>
</dbReference>
<dbReference type="AlphaFoldDB" id="X1FZA1"/>
<proteinExistence type="predicted"/>
<name>X1FZA1_9ZZZZ</name>
<feature type="non-terminal residue" evidence="1">
    <location>
        <position position="1"/>
    </location>
</feature>
<protein>
    <submittedName>
        <fullName evidence="1">Uncharacterized protein</fullName>
    </submittedName>
</protein>
<gene>
    <name evidence="1" type="ORF">S03H2_22560</name>
</gene>
<reference evidence="1" key="1">
    <citation type="journal article" date="2014" name="Front. Microbiol.">
        <title>High frequency of phylogenetically diverse reductive dehalogenase-homologous genes in deep subseafloor sedimentary metagenomes.</title>
        <authorList>
            <person name="Kawai M."/>
            <person name="Futagami T."/>
            <person name="Toyoda A."/>
            <person name="Takaki Y."/>
            <person name="Nishi S."/>
            <person name="Hori S."/>
            <person name="Arai W."/>
            <person name="Tsubouchi T."/>
            <person name="Morono Y."/>
            <person name="Uchiyama I."/>
            <person name="Ito T."/>
            <person name="Fujiyama A."/>
            <person name="Inagaki F."/>
            <person name="Takami H."/>
        </authorList>
    </citation>
    <scope>NUCLEOTIDE SEQUENCE</scope>
    <source>
        <strain evidence="1">Expedition CK06-06</strain>
    </source>
</reference>
<organism evidence="1">
    <name type="scientific">marine sediment metagenome</name>
    <dbReference type="NCBI Taxonomy" id="412755"/>
    <lineage>
        <taxon>unclassified sequences</taxon>
        <taxon>metagenomes</taxon>
        <taxon>ecological metagenomes</taxon>
    </lineage>
</organism>
<sequence>LPFKRKKKGRLPIKLLMKKNYVVTRQGNAKELTDKIKKQGWTELGFPRKGKQKLTAQVHFPPKVVDYLQNGANIKVFQVSSGQAPSFKPRVDVVLEGTHACFHSNTLLHHYVMQIPKKKTSVLGVDINRLGQYMVAFNAPVPLPKDLLQLAEQYPTLVIKPSLNLLEVCFASEKSMILKVVAS</sequence>